<dbReference type="KEGG" id="vg:40074406"/>
<proteinExistence type="predicted"/>
<dbReference type="GeneID" id="40074406"/>
<name>A0A1L7N0K0_9CAUD</name>
<evidence type="ECO:0000313" key="2">
    <source>
        <dbReference type="Proteomes" id="UP000222831"/>
    </source>
</evidence>
<protein>
    <submittedName>
        <fullName evidence="1">Uncharacterized protein</fullName>
    </submittedName>
</protein>
<evidence type="ECO:0000313" key="1">
    <source>
        <dbReference type="EMBL" id="BAW18985.1"/>
    </source>
</evidence>
<organism evidence="1 2">
    <name type="scientific">Ralstonia phage RP12</name>
    <dbReference type="NCBI Taxonomy" id="1923889"/>
    <lineage>
        <taxon>Viruses</taxon>
        <taxon>Duplodnaviria</taxon>
        <taxon>Heunggongvirae</taxon>
        <taxon>Uroviricota</taxon>
        <taxon>Caudoviricetes</taxon>
        <taxon>Chimalliviridae</taxon>
        <taxon>Ripduovirus</taxon>
        <taxon>Ripduovirus RP12</taxon>
    </lineage>
</organism>
<dbReference type="Proteomes" id="UP000222831">
    <property type="component" value="Segment"/>
</dbReference>
<keyword evidence="2" id="KW-1185">Reference proteome</keyword>
<accession>A0A1L7N0K0</accession>
<dbReference type="EMBL" id="AP017924">
    <property type="protein sequence ID" value="BAW18985.1"/>
    <property type="molecule type" value="Genomic_DNA"/>
</dbReference>
<dbReference type="RefSeq" id="YP_009598704.1">
    <property type="nucleotide sequence ID" value="NC_041911.1"/>
</dbReference>
<reference evidence="1 2" key="1">
    <citation type="submission" date="2016-12" db="EMBL/GenBank/DDBJ databases">
        <title>Characterization of two jumbo phages RP12 and RP31 infecting the phytopathogen Ralstonia solanacearum.</title>
        <authorList>
            <person name="Kawasaki T."/>
            <person name="Yoshikawa G."/>
            <person name="Ogata H."/>
            <person name="Yamada T."/>
        </authorList>
    </citation>
    <scope>NUCLEOTIDE SEQUENCE [LARGE SCALE GENOMIC DNA]</scope>
    <source>
        <strain evidence="1 2">RP12</strain>
    </source>
</reference>
<sequence>MTTAVPQYHEKRLRLSEMDAVFQEFIGGPAVVDVGETLRVMLGDYFYGEALTTNQPHFTMEDRTIVFPHGVNEAPFDARTMADCADLMGEIFWAMNDTITTTLLQVTPDYTHKPSECLYKFFPATRELVVYTPVLQGLVSPVALAPLDGRAVITACHDFLPSWLKAAVQQQ</sequence>